<name>A0A3S4X6A3_SERRU</name>
<proteinExistence type="predicted"/>
<dbReference type="Pfam" id="PF18426">
    <property type="entry name" value="Tli4_C"/>
    <property type="match status" value="1"/>
</dbReference>
<evidence type="ECO:0000259" key="1">
    <source>
        <dbReference type="Pfam" id="PF18426"/>
    </source>
</evidence>
<feature type="domain" description="Tle cognate immunity protein 4 C-terminal" evidence="1">
    <location>
        <begin position="205"/>
        <end position="360"/>
    </location>
</feature>
<evidence type="ECO:0000259" key="2">
    <source>
        <dbReference type="Pfam" id="PF18443"/>
    </source>
</evidence>
<dbReference type="InterPro" id="IPR040761">
    <property type="entry name" value="Tli4_N"/>
</dbReference>
<dbReference type="Pfam" id="PF18443">
    <property type="entry name" value="Tli4_N"/>
    <property type="match status" value="1"/>
</dbReference>
<feature type="domain" description="Tle cognate immunity protein 4 N-terminal" evidence="2">
    <location>
        <begin position="48"/>
        <end position="200"/>
    </location>
</feature>
<sequence length="362" mass="40568">MNLKKTLVVVAIVAAGFAGWRWYSYLPPQITLTAEERTNMEHILQGMTPRCVGRYLIDLPAGFTTGPGNVMAFINKSPVSYKRMYRPAFEQKIRLREAELKQKQALDPLDMPFLKQVYVLPAGMEGVIFERNESISVSDFGRVLEAYLYTNGVAVKIEMAADNGQAERYAERRKLYPAIYSNTVPQKLAELTALLKRISGKAETDIPVGAGLCLPEVFIADGQGKQREHYSVVYKSPDYPAVKFNFDSDNFTHSEDSLLERSAEMRALLKEAEGRTLANGRRELNGLYAEQWLAKGNIAARGEKGLRFVMNIHEKTAGPTTPRLTISFMQRGLEGDSRLSENEAVGAWQAITETLRMRPGAY</sequence>
<gene>
    <name evidence="3" type="ORF">NCTC10036_04541</name>
</gene>
<protein>
    <recommendedName>
        <fullName evidence="5">Tle cognate immunity protein 4 C-terminal domain-containing protein</fullName>
    </recommendedName>
</protein>
<dbReference type="RefSeq" id="WP_126533235.1">
    <property type="nucleotide sequence ID" value="NZ_LR134493.1"/>
</dbReference>
<dbReference type="Proteomes" id="UP000281904">
    <property type="component" value="Chromosome"/>
</dbReference>
<dbReference type="InterPro" id="IPR041290">
    <property type="entry name" value="Tli4_C"/>
</dbReference>
<organism evidence="3 4">
    <name type="scientific">Serratia rubidaea</name>
    <name type="common">Serratia marinorubra</name>
    <dbReference type="NCBI Taxonomy" id="61652"/>
    <lineage>
        <taxon>Bacteria</taxon>
        <taxon>Pseudomonadati</taxon>
        <taxon>Pseudomonadota</taxon>
        <taxon>Gammaproteobacteria</taxon>
        <taxon>Enterobacterales</taxon>
        <taxon>Yersiniaceae</taxon>
        <taxon>Serratia</taxon>
    </lineage>
</organism>
<evidence type="ECO:0008006" key="5">
    <source>
        <dbReference type="Google" id="ProtNLM"/>
    </source>
</evidence>
<accession>A0A3S4X6A3</accession>
<dbReference type="EMBL" id="LR134493">
    <property type="protein sequence ID" value="VEI71990.1"/>
    <property type="molecule type" value="Genomic_DNA"/>
</dbReference>
<dbReference type="AlphaFoldDB" id="A0A3S4X6A3"/>
<evidence type="ECO:0000313" key="3">
    <source>
        <dbReference type="EMBL" id="VEI71990.1"/>
    </source>
</evidence>
<evidence type="ECO:0000313" key="4">
    <source>
        <dbReference type="Proteomes" id="UP000281904"/>
    </source>
</evidence>
<reference evidence="3 4" key="1">
    <citation type="submission" date="2018-12" db="EMBL/GenBank/DDBJ databases">
        <authorList>
            <consortium name="Pathogen Informatics"/>
        </authorList>
    </citation>
    <scope>NUCLEOTIDE SEQUENCE [LARGE SCALE GENOMIC DNA]</scope>
    <source>
        <strain evidence="3 4">NCTC10036</strain>
    </source>
</reference>